<keyword evidence="7" id="KW-0406">Ion transport</keyword>
<evidence type="ECO:0000256" key="6">
    <source>
        <dbReference type="ARBA" id="ARBA00023053"/>
    </source>
</evidence>
<evidence type="ECO:0000256" key="1">
    <source>
        <dbReference type="ARBA" id="ARBA00004141"/>
    </source>
</evidence>
<dbReference type="Gene3D" id="1.20.1530.20">
    <property type="match status" value="2"/>
</dbReference>
<feature type="transmembrane region" description="Helical" evidence="10">
    <location>
        <begin position="290"/>
        <end position="310"/>
    </location>
</feature>
<feature type="transmembrane region" description="Helical" evidence="10">
    <location>
        <begin position="86"/>
        <end position="107"/>
    </location>
</feature>
<evidence type="ECO:0000256" key="9">
    <source>
        <dbReference type="ARBA" id="ARBA00023201"/>
    </source>
</evidence>
<feature type="transmembrane region" description="Helical" evidence="10">
    <location>
        <begin position="262"/>
        <end position="284"/>
    </location>
</feature>
<feature type="transmembrane region" description="Helical" evidence="10">
    <location>
        <begin position="347"/>
        <end position="365"/>
    </location>
</feature>
<reference evidence="12 13" key="1">
    <citation type="submission" date="2023-04" db="EMBL/GenBank/DDBJ databases">
        <title>Genome of Basidiobolus ranarum AG-B5.</title>
        <authorList>
            <person name="Stajich J.E."/>
            <person name="Carter-House D."/>
            <person name="Gryganskyi A."/>
        </authorList>
    </citation>
    <scope>NUCLEOTIDE SEQUENCE [LARGE SCALE GENOMIC DNA]</scope>
    <source>
        <strain evidence="12 13">AG-B5</strain>
    </source>
</reference>
<evidence type="ECO:0000313" key="13">
    <source>
        <dbReference type="Proteomes" id="UP001479436"/>
    </source>
</evidence>
<feature type="transmembrane region" description="Helical" evidence="10">
    <location>
        <begin position="20"/>
        <end position="41"/>
    </location>
</feature>
<comment type="subcellular location">
    <subcellularLocation>
        <location evidence="1">Membrane</location>
        <topology evidence="1">Multi-pass membrane protein</topology>
    </subcellularLocation>
</comment>
<dbReference type="PANTHER" id="PTHR43562">
    <property type="entry name" value="NAPA-TYPE SODIUM/HYDROGEN ANTIPORTER"/>
    <property type="match status" value="1"/>
</dbReference>
<dbReference type="PANTHER" id="PTHR43562:SF3">
    <property type="entry name" value="SODIUM ION_PROTON EXCHANGER (EUROFUNG)"/>
    <property type="match status" value="1"/>
</dbReference>
<evidence type="ECO:0000256" key="2">
    <source>
        <dbReference type="ARBA" id="ARBA00022448"/>
    </source>
</evidence>
<protein>
    <recommendedName>
        <fullName evidence="11">Cation/H+ exchanger transmembrane domain-containing protein</fullName>
    </recommendedName>
</protein>
<keyword evidence="6" id="KW-0915">Sodium</keyword>
<dbReference type="EMBL" id="JASJQH010000329">
    <property type="protein sequence ID" value="KAK9765011.1"/>
    <property type="molecule type" value="Genomic_DNA"/>
</dbReference>
<accession>A0ABR2WUC5</accession>
<name>A0ABR2WUC5_9FUNG</name>
<feature type="domain" description="Cation/H+ exchanger transmembrane" evidence="11">
    <location>
        <begin position="268"/>
        <end position="425"/>
    </location>
</feature>
<dbReference type="InterPro" id="IPR038770">
    <property type="entry name" value="Na+/solute_symporter_sf"/>
</dbReference>
<dbReference type="Proteomes" id="UP001479436">
    <property type="component" value="Unassembled WGS sequence"/>
</dbReference>
<organism evidence="12 13">
    <name type="scientific">Basidiobolus ranarum</name>
    <dbReference type="NCBI Taxonomy" id="34480"/>
    <lineage>
        <taxon>Eukaryota</taxon>
        <taxon>Fungi</taxon>
        <taxon>Fungi incertae sedis</taxon>
        <taxon>Zoopagomycota</taxon>
        <taxon>Entomophthoromycotina</taxon>
        <taxon>Basidiobolomycetes</taxon>
        <taxon>Basidiobolales</taxon>
        <taxon>Basidiobolaceae</taxon>
        <taxon>Basidiobolus</taxon>
    </lineage>
</organism>
<evidence type="ECO:0000259" key="11">
    <source>
        <dbReference type="Pfam" id="PF00999"/>
    </source>
</evidence>
<evidence type="ECO:0000256" key="5">
    <source>
        <dbReference type="ARBA" id="ARBA00022989"/>
    </source>
</evidence>
<feature type="transmembrane region" description="Helical" evidence="10">
    <location>
        <begin position="317"/>
        <end position="335"/>
    </location>
</feature>
<sequence length="434" mass="47067">MLSLITISLYLFILYLSGKLFSLLYADLIGHLLVGIVLVAWKNMLPTFLVEVFTLIGKLGMLLLVFEGGMGIELSHVRGAFSQALLIALTGTLLPFGVGTLVCHFLFKFSLLEAVISSASLASTSIGIIIMLLSQQGITKTPFGVLITIAALLDDVFSLIILAVMKEIGPIMKGTHDTVQPWLIARPFVVSVGFILLAFGCFFGLKLAASSFTRNFPELSTLEKDTLPNTYPSSPTNTSNWADDKQHSYTYRLKVFLLSNGFLHRAILLLILVVGLVFSVLAEILGSSELLGAFVAGFIFAPYSLPNVLFHSHVHPIMTWTTPIFFSSIGFIVPVSSLFNPENFGNAAIYTLAMAITKFLAGMWVKPTIPDGVVVDIAMIARGEIGLVMASESVKNGMMGNSAFVVTVWAIIVCTFIAPLGVAWGLKFRQRNAT</sequence>
<evidence type="ECO:0000256" key="3">
    <source>
        <dbReference type="ARBA" id="ARBA00022449"/>
    </source>
</evidence>
<keyword evidence="13" id="KW-1185">Reference proteome</keyword>
<keyword evidence="4 10" id="KW-0812">Transmembrane</keyword>
<dbReference type="InterPro" id="IPR006153">
    <property type="entry name" value="Cation/H_exchanger_TM"/>
</dbReference>
<evidence type="ECO:0000256" key="4">
    <source>
        <dbReference type="ARBA" id="ARBA00022692"/>
    </source>
</evidence>
<feature type="domain" description="Cation/H+ exchanger transmembrane" evidence="11">
    <location>
        <begin position="25"/>
        <end position="219"/>
    </location>
</feature>
<comment type="caution">
    <text evidence="12">The sequence shown here is derived from an EMBL/GenBank/DDBJ whole genome shotgun (WGS) entry which is preliminary data.</text>
</comment>
<feature type="transmembrane region" description="Helical" evidence="10">
    <location>
        <begin position="184"/>
        <end position="205"/>
    </location>
</feature>
<keyword evidence="8 10" id="KW-0472">Membrane</keyword>
<evidence type="ECO:0000256" key="7">
    <source>
        <dbReference type="ARBA" id="ARBA00023065"/>
    </source>
</evidence>
<keyword evidence="5 10" id="KW-1133">Transmembrane helix</keyword>
<evidence type="ECO:0000313" key="12">
    <source>
        <dbReference type="EMBL" id="KAK9765011.1"/>
    </source>
</evidence>
<evidence type="ECO:0000256" key="10">
    <source>
        <dbReference type="SAM" id="Phobius"/>
    </source>
</evidence>
<feature type="transmembrane region" description="Helical" evidence="10">
    <location>
        <begin position="145"/>
        <end position="164"/>
    </location>
</feature>
<feature type="transmembrane region" description="Helical" evidence="10">
    <location>
        <begin position="47"/>
        <end position="66"/>
    </location>
</feature>
<feature type="transmembrane region" description="Helical" evidence="10">
    <location>
        <begin position="113"/>
        <end position="133"/>
    </location>
</feature>
<feature type="transmembrane region" description="Helical" evidence="10">
    <location>
        <begin position="403"/>
        <end position="426"/>
    </location>
</feature>
<dbReference type="Pfam" id="PF00999">
    <property type="entry name" value="Na_H_Exchanger"/>
    <property type="match status" value="2"/>
</dbReference>
<evidence type="ECO:0000256" key="8">
    <source>
        <dbReference type="ARBA" id="ARBA00023136"/>
    </source>
</evidence>
<gene>
    <name evidence="12" type="ORF">K7432_006994</name>
</gene>
<keyword evidence="3" id="KW-0050">Antiport</keyword>
<keyword evidence="9" id="KW-0739">Sodium transport</keyword>
<keyword evidence="2" id="KW-0813">Transport</keyword>
<proteinExistence type="predicted"/>